<feature type="transmembrane region" description="Helical" evidence="8">
    <location>
        <begin position="73"/>
        <end position="91"/>
    </location>
</feature>
<evidence type="ECO:0000313" key="9">
    <source>
        <dbReference type="EMBL" id="KAB2932935.1"/>
    </source>
</evidence>
<dbReference type="InterPro" id="IPR052017">
    <property type="entry name" value="TSUP"/>
</dbReference>
<name>A0A833H256_9LEPT</name>
<reference evidence="9 10" key="1">
    <citation type="submission" date="2019-10" db="EMBL/GenBank/DDBJ databases">
        <title>Extracellular Electron Transfer in a Candidatus Methanoperedens spp. Enrichment Culture.</title>
        <authorList>
            <person name="Berger S."/>
            <person name="Rangel Shaw D."/>
            <person name="Berben T."/>
            <person name="In 'T Zandt M."/>
            <person name="Frank J."/>
            <person name="Reimann J."/>
            <person name="Jetten M.S.M."/>
            <person name="Welte C.U."/>
        </authorList>
    </citation>
    <scope>NUCLEOTIDE SEQUENCE [LARGE SCALE GENOMIC DNA]</scope>
    <source>
        <strain evidence="9">SB12</strain>
    </source>
</reference>
<feature type="transmembrane region" description="Helical" evidence="8">
    <location>
        <begin position="174"/>
        <end position="196"/>
    </location>
</feature>
<comment type="subcellular location">
    <subcellularLocation>
        <location evidence="1 8">Cell membrane</location>
        <topology evidence="1 8">Multi-pass membrane protein</topology>
    </subcellularLocation>
</comment>
<sequence length="251" mass="27654">MLSYVDLLLLGSLVFFSYTAQAMTGFGSIVVALTVGSLFFPIRTILPVLVALNIPLCLWILYKKHSEIDVRFLLLRILPLMGMGVIVGVLLDEQLEGPILRRVFGVLILGFSLRELYLLFFKKEQMKADETQTHASSVIGSFWILIAGVIHGIYASGGPPLVHALSRMAMTRQTFRATLTAVWLILNGALLGLYFANGRFAGEESRQFLLLLPAIPLALRAGEWLHGRVSERSFRITLQGLLALSAGALLV</sequence>
<evidence type="ECO:0000256" key="3">
    <source>
        <dbReference type="ARBA" id="ARBA00022448"/>
    </source>
</evidence>
<evidence type="ECO:0000313" key="10">
    <source>
        <dbReference type="Proteomes" id="UP000460298"/>
    </source>
</evidence>
<evidence type="ECO:0000256" key="8">
    <source>
        <dbReference type="RuleBase" id="RU363041"/>
    </source>
</evidence>
<proteinExistence type="inferred from homology"/>
<protein>
    <recommendedName>
        <fullName evidence="8">Probable membrane transporter protein</fullName>
    </recommendedName>
</protein>
<accession>A0A833H256</accession>
<dbReference type="PANTHER" id="PTHR30269">
    <property type="entry name" value="TRANSMEMBRANE PROTEIN YFCA"/>
    <property type="match status" value="1"/>
</dbReference>
<evidence type="ECO:0000256" key="5">
    <source>
        <dbReference type="ARBA" id="ARBA00022692"/>
    </source>
</evidence>
<keyword evidence="4 8" id="KW-1003">Cell membrane</keyword>
<keyword evidence="5 8" id="KW-0812">Transmembrane</keyword>
<feature type="transmembrane region" description="Helical" evidence="8">
    <location>
        <begin position="133"/>
        <end position="154"/>
    </location>
</feature>
<comment type="caution">
    <text evidence="9">The sequence shown here is derived from an EMBL/GenBank/DDBJ whole genome shotgun (WGS) entry which is preliminary data.</text>
</comment>
<keyword evidence="6 8" id="KW-1133">Transmembrane helix</keyword>
<gene>
    <name evidence="9" type="ORF">F9K24_08700</name>
</gene>
<evidence type="ECO:0000256" key="1">
    <source>
        <dbReference type="ARBA" id="ARBA00004651"/>
    </source>
</evidence>
<dbReference type="InterPro" id="IPR002781">
    <property type="entry name" value="TM_pro_TauE-like"/>
</dbReference>
<organism evidence="9 10">
    <name type="scientific">Leptonema illini</name>
    <dbReference type="NCBI Taxonomy" id="183"/>
    <lineage>
        <taxon>Bacteria</taxon>
        <taxon>Pseudomonadati</taxon>
        <taxon>Spirochaetota</taxon>
        <taxon>Spirochaetia</taxon>
        <taxon>Leptospirales</taxon>
        <taxon>Leptospiraceae</taxon>
        <taxon>Leptonema</taxon>
    </lineage>
</organism>
<dbReference type="PANTHER" id="PTHR30269:SF38">
    <property type="entry name" value="SULFITE EXPORTER TAUE_SAFE"/>
    <property type="match status" value="1"/>
</dbReference>
<dbReference type="EMBL" id="WBUI01000007">
    <property type="protein sequence ID" value="KAB2932935.1"/>
    <property type="molecule type" value="Genomic_DNA"/>
</dbReference>
<evidence type="ECO:0000256" key="7">
    <source>
        <dbReference type="ARBA" id="ARBA00023136"/>
    </source>
</evidence>
<keyword evidence="7 8" id="KW-0472">Membrane</keyword>
<dbReference type="Pfam" id="PF01925">
    <property type="entry name" value="TauE"/>
    <property type="match status" value="1"/>
</dbReference>
<evidence type="ECO:0000256" key="4">
    <source>
        <dbReference type="ARBA" id="ARBA00022475"/>
    </source>
</evidence>
<dbReference type="AlphaFoldDB" id="A0A833H256"/>
<evidence type="ECO:0000256" key="6">
    <source>
        <dbReference type="ARBA" id="ARBA00022989"/>
    </source>
</evidence>
<feature type="transmembrane region" description="Helical" evidence="8">
    <location>
        <begin position="103"/>
        <end position="121"/>
    </location>
</feature>
<comment type="similarity">
    <text evidence="2 8">Belongs to the 4-toluene sulfonate uptake permease (TSUP) (TC 2.A.102) family.</text>
</comment>
<keyword evidence="3" id="KW-0813">Transport</keyword>
<evidence type="ECO:0000256" key="2">
    <source>
        <dbReference type="ARBA" id="ARBA00009142"/>
    </source>
</evidence>
<feature type="transmembrane region" description="Helical" evidence="8">
    <location>
        <begin position="38"/>
        <end position="61"/>
    </location>
</feature>
<dbReference type="Proteomes" id="UP000460298">
    <property type="component" value="Unassembled WGS sequence"/>
</dbReference>
<dbReference type="GO" id="GO:0005886">
    <property type="term" value="C:plasma membrane"/>
    <property type="evidence" value="ECO:0007669"/>
    <property type="project" value="UniProtKB-SubCell"/>
</dbReference>